<proteinExistence type="inferred from homology"/>
<evidence type="ECO:0000256" key="8">
    <source>
        <dbReference type="SAM" id="Phobius"/>
    </source>
</evidence>
<accession>A0A562ZVZ1</accession>
<dbReference type="Proteomes" id="UP000318199">
    <property type="component" value="Unassembled WGS sequence"/>
</dbReference>
<keyword evidence="7 8" id="KW-0472">Membrane</keyword>
<sequence>MYRVDSDDRLIETPPQAIARDVHVRSIGASGVGRVLKRLLDITGAALFLVLGMPLYLLVALGVKLSSPGPVHYWQYRVGIGGRRFAFIKFRSMVMDGDEVLNSFLDSDSAARAKWETHQKLERDPRITRFGSFIRRTSLDELPQFWNVLLGDMSLVGPRPCMADQDKYYGEHWTTYCTMRPGITGLWQVSGRNTLTYAERVRMDVRYVQEWSLWLDLCILLKTVKVVLTGHGAH</sequence>
<comment type="similarity">
    <text evidence="2">Belongs to the bacterial sugar transferase family.</text>
</comment>
<evidence type="ECO:0000256" key="6">
    <source>
        <dbReference type="ARBA" id="ARBA00022989"/>
    </source>
</evidence>
<protein>
    <submittedName>
        <fullName evidence="10">Sugar transferase</fullName>
    </submittedName>
</protein>
<dbReference type="PANTHER" id="PTHR30576">
    <property type="entry name" value="COLANIC BIOSYNTHESIS UDP-GLUCOSE LIPID CARRIER TRANSFERASE"/>
    <property type="match status" value="1"/>
</dbReference>
<dbReference type="EMBL" id="VOBQ01000004">
    <property type="protein sequence ID" value="TWO72531.1"/>
    <property type="molecule type" value="Genomic_DNA"/>
</dbReference>
<organism evidence="10 11">
    <name type="scientific">Caenimonas sedimenti</name>
    <dbReference type="NCBI Taxonomy" id="2596921"/>
    <lineage>
        <taxon>Bacteria</taxon>
        <taxon>Pseudomonadati</taxon>
        <taxon>Pseudomonadota</taxon>
        <taxon>Betaproteobacteria</taxon>
        <taxon>Burkholderiales</taxon>
        <taxon>Comamonadaceae</taxon>
        <taxon>Caenimonas</taxon>
    </lineage>
</organism>
<dbReference type="OrthoDB" id="9808602at2"/>
<evidence type="ECO:0000259" key="9">
    <source>
        <dbReference type="Pfam" id="PF02397"/>
    </source>
</evidence>
<reference evidence="10 11" key="1">
    <citation type="submission" date="2019-07" db="EMBL/GenBank/DDBJ databases">
        <title>Caenimonas sedimenti sp. nov., isolated from activated sludge.</title>
        <authorList>
            <person name="Xu J."/>
        </authorList>
    </citation>
    <scope>NUCLEOTIDE SEQUENCE [LARGE SCALE GENOMIC DNA]</scope>
    <source>
        <strain evidence="10 11">HX-9-20</strain>
    </source>
</reference>
<keyword evidence="4 10" id="KW-0808">Transferase</keyword>
<evidence type="ECO:0000313" key="11">
    <source>
        <dbReference type="Proteomes" id="UP000318199"/>
    </source>
</evidence>
<comment type="subcellular location">
    <subcellularLocation>
        <location evidence="1">Cell membrane</location>
    </subcellularLocation>
</comment>
<evidence type="ECO:0000256" key="1">
    <source>
        <dbReference type="ARBA" id="ARBA00004236"/>
    </source>
</evidence>
<keyword evidence="5 8" id="KW-0812">Transmembrane</keyword>
<keyword evidence="11" id="KW-1185">Reference proteome</keyword>
<dbReference type="AlphaFoldDB" id="A0A562ZVZ1"/>
<evidence type="ECO:0000256" key="2">
    <source>
        <dbReference type="ARBA" id="ARBA00006464"/>
    </source>
</evidence>
<dbReference type="GO" id="GO:0005886">
    <property type="term" value="C:plasma membrane"/>
    <property type="evidence" value="ECO:0007669"/>
    <property type="project" value="UniProtKB-SubCell"/>
</dbReference>
<feature type="domain" description="Bacterial sugar transferase" evidence="9">
    <location>
        <begin position="37"/>
        <end position="228"/>
    </location>
</feature>
<dbReference type="Pfam" id="PF02397">
    <property type="entry name" value="Bac_transf"/>
    <property type="match status" value="1"/>
</dbReference>
<evidence type="ECO:0000256" key="5">
    <source>
        <dbReference type="ARBA" id="ARBA00022692"/>
    </source>
</evidence>
<dbReference type="InterPro" id="IPR003362">
    <property type="entry name" value="Bact_transf"/>
</dbReference>
<evidence type="ECO:0000256" key="4">
    <source>
        <dbReference type="ARBA" id="ARBA00022679"/>
    </source>
</evidence>
<dbReference type="GO" id="GO:0016780">
    <property type="term" value="F:phosphotransferase activity, for other substituted phosphate groups"/>
    <property type="evidence" value="ECO:0007669"/>
    <property type="project" value="TreeGrafter"/>
</dbReference>
<keyword evidence="6 8" id="KW-1133">Transmembrane helix</keyword>
<dbReference type="PANTHER" id="PTHR30576:SF4">
    <property type="entry name" value="UNDECAPRENYL-PHOSPHATE GALACTOSE PHOSPHOTRANSFERASE"/>
    <property type="match status" value="1"/>
</dbReference>
<gene>
    <name evidence="10" type="ORF">FN976_06265</name>
</gene>
<evidence type="ECO:0000256" key="3">
    <source>
        <dbReference type="ARBA" id="ARBA00022475"/>
    </source>
</evidence>
<comment type="caution">
    <text evidence="10">The sequence shown here is derived from an EMBL/GenBank/DDBJ whole genome shotgun (WGS) entry which is preliminary data.</text>
</comment>
<evidence type="ECO:0000256" key="7">
    <source>
        <dbReference type="ARBA" id="ARBA00023136"/>
    </source>
</evidence>
<feature type="transmembrane region" description="Helical" evidence="8">
    <location>
        <begin position="42"/>
        <end position="63"/>
    </location>
</feature>
<name>A0A562ZVZ1_9BURK</name>
<evidence type="ECO:0000313" key="10">
    <source>
        <dbReference type="EMBL" id="TWO72531.1"/>
    </source>
</evidence>
<keyword evidence="3" id="KW-1003">Cell membrane</keyword>